<dbReference type="OrthoDB" id="7845007at2759"/>
<dbReference type="AlphaFoldDB" id="A0A6J1M0C1"/>
<dbReference type="OMA" id="IGNMDQS"/>
<dbReference type="GeneID" id="111601031"/>
<keyword evidence="2" id="KW-1185">Reference proteome</keyword>
<dbReference type="Proteomes" id="UP000504633">
    <property type="component" value="Unplaced"/>
</dbReference>
<evidence type="ECO:0000313" key="2">
    <source>
        <dbReference type="Proteomes" id="UP000504633"/>
    </source>
</evidence>
<reference evidence="3" key="1">
    <citation type="submission" date="2025-08" db="UniProtKB">
        <authorList>
            <consortium name="RefSeq"/>
        </authorList>
    </citation>
    <scope>IDENTIFICATION</scope>
    <source>
        <strain evidence="3">15085-1641.00</strain>
        <tissue evidence="3">Whole body</tissue>
    </source>
</reference>
<evidence type="ECO:0000256" key="1">
    <source>
        <dbReference type="SAM" id="MobiDB-lite"/>
    </source>
</evidence>
<gene>
    <name evidence="3" type="primary">LOC111601031</name>
</gene>
<evidence type="ECO:0000313" key="3">
    <source>
        <dbReference type="RefSeq" id="XP_023173209.2"/>
    </source>
</evidence>
<feature type="region of interest" description="Disordered" evidence="1">
    <location>
        <begin position="86"/>
        <end position="187"/>
    </location>
</feature>
<sequence>MLRAVISISQRGKIPLTLLSSQGFAQNKIRISGFQYYRPLARFYASDDSKIKGTIRGGPTGIIGNVDQSASLGNVGGGDAIAHAQSATLGSDPTRDYGKPASKRSAVTSQMHVTHLVPDSGKHGNNEAKSSSPPPKSASSSSSYSATGEESSHKVVGQGKTTGQSESERTESGSGTGSGSGSGNKMVDDAIKNLQDAAANLPSKEQVEKFIFRTLAFIYDILFLTANWTIRVVDEKIVQNKTVRFYWKRFHEKMEEAKKD</sequence>
<name>A0A6J1M0C1_DROHY</name>
<accession>A0A6J1M0C1</accession>
<dbReference type="RefSeq" id="XP_023173209.2">
    <property type="nucleotide sequence ID" value="XM_023317441.2"/>
</dbReference>
<feature type="compositionally biased region" description="Low complexity" evidence="1">
    <location>
        <begin position="127"/>
        <end position="149"/>
    </location>
</feature>
<proteinExistence type="predicted"/>
<protein>
    <submittedName>
        <fullName evidence="3">Uncharacterized protein LOC111601031</fullName>
    </submittedName>
</protein>
<dbReference type="KEGG" id="dhe:111601031"/>
<organism evidence="2 3">
    <name type="scientific">Drosophila hydei</name>
    <name type="common">Fruit fly</name>
    <dbReference type="NCBI Taxonomy" id="7224"/>
    <lineage>
        <taxon>Eukaryota</taxon>
        <taxon>Metazoa</taxon>
        <taxon>Ecdysozoa</taxon>
        <taxon>Arthropoda</taxon>
        <taxon>Hexapoda</taxon>
        <taxon>Insecta</taxon>
        <taxon>Pterygota</taxon>
        <taxon>Neoptera</taxon>
        <taxon>Endopterygota</taxon>
        <taxon>Diptera</taxon>
        <taxon>Brachycera</taxon>
        <taxon>Muscomorpha</taxon>
        <taxon>Ephydroidea</taxon>
        <taxon>Drosophilidae</taxon>
        <taxon>Drosophila</taxon>
    </lineage>
</organism>